<keyword evidence="1" id="KW-0472">Membrane</keyword>
<dbReference type="Gene3D" id="2.70.170.10">
    <property type="entry name" value="Neurotransmitter-gated ion-channel ligand-binding domain"/>
    <property type="match status" value="1"/>
</dbReference>
<name>A0A0G4HYC7_9ALVE</name>
<protein>
    <recommendedName>
        <fullName evidence="4">Intimal thickness related receptor IRP domain-containing protein</fullName>
    </recommendedName>
</protein>
<dbReference type="PhylomeDB" id="A0A0G4HYC7"/>
<evidence type="ECO:0008006" key="4">
    <source>
        <dbReference type="Google" id="ProtNLM"/>
    </source>
</evidence>
<dbReference type="GO" id="GO:0005230">
    <property type="term" value="F:extracellular ligand-gated monoatomic ion channel activity"/>
    <property type="evidence" value="ECO:0007669"/>
    <property type="project" value="InterPro"/>
</dbReference>
<sequence length="465" mass="51018">MFPLLFVCVCLFLLQAPVRIHALGSGDLGDSCQISFLLTQLTGMNEDLHTVRAGFWLAADCEKNNTVTSLVEFPSADDLPTLSYYEVETEDGRTKSSVFVSGKFLDFFSLKRWPMDSHDLNILIESLQDTNDARLRIDSSSSGVKPDLHLMEGWKGGEFKTEAREVALGSDLGGLLSGSEKFDSLTFSLTISREDVSAFFRAIGVPLGATLFAFVLVILSTKIVPQLAVRVSGTVAVFFSIGMSFLNLPRTSYMKTVDYVHLFAIVAVLALFELALFWTVLHDAEVAPEKFLVLFDLALVFFVVWAVGMVVIPLLEDSDEGLFVLLAFLAFSQLSYLVVFCVYSRKLWSVYVKGAETTLRPPKKEKEGGELTFHPTEDVGGPTTVVPGVGDASGFQEVRKREKKNDANVEGRLGEATVDLQIDLPNAVVSEESASDRPCPLLSSPLLPSLFYVYCSSSLKVSDSC</sequence>
<keyword evidence="1" id="KW-0812">Transmembrane</keyword>
<evidence type="ECO:0000256" key="1">
    <source>
        <dbReference type="SAM" id="Phobius"/>
    </source>
</evidence>
<dbReference type="GO" id="GO:0016020">
    <property type="term" value="C:membrane"/>
    <property type="evidence" value="ECO:0007669"/>
    <property type="project" value="InterPro"/>
</dbReference>
<reference evidence="3" key="1">
    <citation type="submission" date="2014-11" db="EMBL/GenBank/DDBJ databases">
        <authorList>
            <person name="Otto D Thomas"/>
            <person name="Naeem Raeece"/>
        </authorList>
    </citation>
    <scope>NUCLEOTIDE SEQUENCE</scope>
</reference>
<dbReference type="InterPro" id="IPR036734">
    <property type="entry name" value="Neur_chan_lig-bd_sf"/>
</dbReference>
<evidence type="ECO:0000313" key="3">
    <source>
        <dbReference type="EMBL" id="CEM49528.1"/>
    </source>
</evidence>
<organism evidence="3">
    <name type="scientific">Chromera velia CCMP2878</name>
    <dbReference type="NCBI Taxonomy" id="1169474"/>
    <lineage>
        <taxon>Eukaryota</taxon>
        <taxon>Sar</taxon>
        <taxon>Alveolata</taxon>
        <taxon>Colpodellida</taxon>
        <taxon>Chromeraceae</taxon>
        <taxon>Chromera</taxon>
    </lineage>
</organism>
<feature type="transmembrane region" description="Helical" evidence="1">
    <location>
        <begin position="321"/>
        <end position="343"/>
    </location>
</feature>
<evidence type="ECO:0000256" key="2">
    <source>
        <dbReference type="SAM" id="SignalP"/>
    </source>
</evidence>
<keyword evidence="2" id="KW-0732">Signal</keyword>
<keyword evidence="1" id="KW-1133">Transmembrane helix</keyword>
<dbReference type="EMBL" id="CDMZ01004364">
    <property type="protein sequence ID" value="CEM49528.1"/>
    <property type="molecule type" value="Genomic_DNA"/>
</dbReference>
<gene>
    <name evidence="3" type="ORF">Cvel_9456</name>
</gene>
<proteinExistence type="predicted"/>
<feature type="transmembrane region" description="Helical" evidence="1">
    <location>
        <begin position="293"/>
        <end position="315"/>
    </location>
</feature>
<feature type="transmembrane region" description="Helical" evidence="1">
    <location>
        <begin position="227"/>
        <end position="247"/>
    </location>
</feature>
<dbReference type="AlphaFoldDB" id="A0A0G4HYC7"/>
<feature type="chain" id="PRO_5005191990" description="Intimal thickness related receptor IRP domain-containing protein" evidence="2">
    <location>
        <begin position="23"/>
        <end position="465"/>
    </location>
</feature>
<feature type="signal peptide" evidence="2">
    <location>
        <begin position="1"/>
        <end position="22"/>
    </location>
</feature>
<accession>A0A0G4HYC7</accession>
<dbReference type="VEuPathDB" id="CryptoDB:Cvel_9456"/>
<feature type="transmembrane region" description="Helical" evidence="1">
    <location>
        <begin position="198"/>
        <end position="220"/>
    </location>
</feature>
<feature type="transmembrane region" description="Helical" evidence="1">
    <location>
        <begin position="259"/>
        <end position="281"/>
    </location>
</feature>